<dbReference type="PANTHER" id="PTHR24348">
    <property type="entry name" value="SERINE/THREONINE-PROTEIN KINASE UNC-51-RELATED"/>
    <property type="match status" value="1"/>
</dbReference>
<dbReference type="Proteomes" id="UP000179807">
    <property type="component" value="Unassembled WGS sequence"/>
</dbReference>
<feature type="compositionally biased region" description="Polar residues" evidence="1">
    <location>
        <begin position="312"/>
        <end position="331"/>
    </location>
</feature>
<dbReference type="EMBL" id="MLAK01000902">
    <property type="protein sequence ID" value="OHT01651.1"/>
    <property type="molecule type" value="Genomic_DNA"/>
</dbReference>
<feature type="compositionally biased region" description="Polar residues" evidence="1">
    <location>
        <begin position="349"/>
        <end position="372"/>
    </location>
</feature>
<dbReference type="RefSeq" id="XP_068354787.1">
    <property type="nucleotide sequence ID" value="XM_068507958.1"/>
</dbReference>
<dbReference type="InterPro" id="IPR008271">
    <property type="entry name" value="Ser/Thr_kinase_AS"/>
</dbReference>
<keyword evidence="4" id="KW-1185">Reference proteome</keyword>
<name>A0A1J4JRJ1_9EUKA</name>
<reference evidence="3" key="1">
    <citation type="submission" date="2016-10" db="EMBL/GenBank/DDBJ databases">
        <authorList>
            <person name="Benchimol M."/>
            <person name="Almeida L.G."/>
            <person name="Vasconcelos A.T."/>
            <person name="Perreira-Neves A."/>
            <person name="Rosa I.A."/>
            <person name="Tasca T."/>
            <person name="Bogo M.R."/>
            <person name="de Souza W."/>
        </authorList>
    </citation>
    <scope>NUCLEOTIDE SEQUENCE [LARGE SCALE GENOMIC DNA]</scope>
    <source>
        <strain evidence="3">K</strain>
    </source>
</reference>
<dbReference type="VEuPathDB" id="TrichDB:TRFO_31484"/>
<evidence type="ECO:0000313" key="4">
    <source>
        <dbReference type="Proteomes" id="UP000179807"/>
    </source>
</evidence>
<sequence>MNFESPALLNYFVKSRIGTGAISTIYLAQQIDTQEEVAIKITPKAKLLNQTERDRLIKERYILSNVSHFNIVRFLGFSEDDENYYLFTEYFKGRSLLSIIQSDGALQDWKVSNITFQIDSALKYLHEKGIAHHDLKPDNIVVNELDMKVKLIDFGLADYYQTNSSDISSNPIMKRITFPDLSFNNSPILNNFNNSSIVRASENVKSMIQADSNSSSLNRSDFESNGCSNTGNSFSNNHECEPIANETRVLNGNSLNTPISYRSIFIPNSSLNKGMDSDSVKKMENNYLQNLINDSIPHIEDKHYISSHKGNRSSSFSGNETKTSILGNPNSIQVSANSYTDAGNTMLQIDLPSSDQSTNSPQNTSSDNNIYESSEDTSEKTELHLNPIISSGCTTRNYVNKKTRAISQSKSVGSNGHSVRGCSSFFASYFTKTTPIPQVNTINSHNKTWHNININLNSDLNNHLPNRVGGLSSNISSNNSSSDSGNITEKKAEFRKNTLSNNFYGSLEYVAPELVQRIPYDPFAADIWSFGLCIYAMLTGFLPWSSNDPNQMMKEIVSCQINFYEDVINDKFVNLLKRLLVKEAADRMTADEIFQTSYDWSVGNDHFDSVEPAGRTGAHKSGISASNSMKQSAMQNLRRHICGRRSSICLNLSGPTSPVSTIRSSPSRNDNVRLTLPSLKPKGLL</sequence>
<dbReference type="InterPro" id="IPR045269">
    <property type="entry name" value="Atg1-like"/>
</dbReference>
<dbReference type="InterPro" id="IPR000719">
    <property type="entry name" value="Prot_kinase_dom"/>
</dbReference>
<dbReference type="Pfam" id="PF00069">
    <property type="entry name" value="Pkinase"/>
    <property type="match status" value="2"/>
</dbReference>
<dbReference type="GO" id="GO:0010506">
    <property type="term" value="P:regulation of autophagy"/>
    <property type="evidence" value="ECO:0007669"/>
    <property type="project" value="InterPro"/>
</dbReference>
<gene>
    <name evidence="3" type="ORF">TRFO_31484</name>
</gene>
<proteinExistence type="predicted"/>
<organism evidence="3 4">
    <name type="scientific">Tritrichomonas foetus</name>
    <dbReference type="NCBI Taxonomy" id="1144522"/>
    <lineage>
        <taxon>Eukaryota</taxon>
        <taxon>Metamonada</taxon>
        <taxon>Parabasalia</taxon>
        <taxon>Tritrichomonadida</taxon>
        <taxon>Tritrichomonadidae</taxon>
        <taxon>Tritrichomonas</taxon>
    </lineage>
</organism>
<evidence type="ECO:0000256" key="1">
    <source>
        <dbReference type="SAM" id="MobiDB-lite"/>
    </source>
</evidence>
<feature type="region of interest" description="Disordered" evidence="1">
    <location>
        <begin position="306"/>
        <end position="331"/>
    </location>
</feature>
<evidence type="ECO:0000259" key="2">
    <source>
        <dbReference type="PROSITE" id="PS50011"/>
    </source>
</evidence>
<accession>A0A1J4JRJ1</accession>
<dbReference type="SUPFAM" id="SSF56112">
    <property type="entry name" value="Protein kinase-like (PK-like)"/>
    <property type="match status" value="1"/>
</dbReference>
<dbReference type="GO" id="GO:0005737">
    <property type="term" value="C:cytoplasm"/>
    <property type="evidence" value="ECO:0007669"/>
    <property type="project" value="TreeGrafter"/>
</dbReference>
<feature type="compositionally biased region" description="Polar residues" evidence="1">
    <location>
        <begin position="654"/>
        <end position="669"/>
    </location>
</feature>
<dbReference type="SMART" id="SM00220">
    <property type="entry name" value="S_TKc"/>
    <property type="match status" value="1"/>
</dbReference>
<dbReference type="OrthoDB" id="339325at2759"/>
<dbReference type="PROSITE" id="PS50011">
    <property type="entry name" value="PROTEIN_KINASE_DOM"/>
    <property type="match status" value="1"/>
</dbReference>
<feature type="region of interest" description="Disordered" evidence="1">
    <location>
        <begin position="349"/>
        <end position="381"/>
    </location>
</feature>
<feature type="region of interest" description="Disordered" evidence="1">
    <location>
        <begin position="654"/>
        <end position="685"/>
    </location>
</feature>
<dbReference type="Gene3D" id="1.10.510.10">
    <property type="entry name" value="Transferase(Phosphotransferase) domain 1"/>
    <property type="match status" value="2"/>
</dbReference>
<dbReference type="GO" id="GO:0004674">
    <property type="term" value="F:protein serine/threonine kinase activity"/>
    <property type="evidence" value="ECO:0007669"/>
    <property type="project" value="InterPro"/>
</dbReference>
<evidence type="ECO:0000313" key="3">
    <source>
        <dbReference type="EMBL" id="OHT01651.1"/>
    </source>
</evidence>
<comment type="caution">
    <text evidence="3">The sequence shown here is derived from an EMBL/GenBank/DDBJ whole genome shotgun (WGS) entry which is preliminary data.</text>
</comment>
<dbReference type="GO" id="GO:0005524">
    <property type="term" value="F:ATP binding"/>
    <property type="evidence" value="ECO:0007669"/>
    <property type="project" value="InterPro"/>
</dbReference>
<feature type="domain" description="Protein kinase" evidence="2">
    <location>
        <begin position="11"/>
        <end position="601"/>
    </location>
</feature>
<dbReference type="PROSITE" id="PS00108">
    <property type="entry name" value="PROTEIN_KINASE_ST"/>
    <property type="match status" value="1"/>
</dbReference>
<protein>
    <recommendedName>
        <fullName evidence="2">Protein kinase domain-containing protein</fullName>
    </recommendedName>
</protein>
<dbReference type="AlphaFoldDB" id="A0A1J4JRJ1"/>
<dbReference type="InterPro" id="IPR011009">
    <property type="entry name" value="Kinase-like_dom_sf"/>
</dbReference>
<dbReference type="GeneID" id="94842662"/>